<evidence type="ECO:0000259" key="1">
    <source>
        <dbReference type="Pfam" id="PF03205"/>
    </source>
</evidence>
<dbReference type="Pfam" id="PF03205">
    <property type="entry name" value="MobB"/>
    <property type="match status" value="1"/>
</dbReference>
<dbReference type="InterPro" id="IPR004435">
    <property type="entry name" value="MobB_dom"/>
</dbReference>
<dbReference type="GO" id="GO:0006777">
    <property type="term" value="P:Mo-molybdopterin cofactor biosynthetic process"/>
    <property type="evidence" value="ECO:0007669"/>
    <property type="project" value="InterPro"/>
</dbReference>
<accession>Q1PXK6</accession>
<dbReference type="EMBL" id="CP049055">
    <property type="protein sequence ID" value="QII13550.1"/>
    <property type="molecule type" value="Genomic_DNA"/>
</dbReference>
<dbReference type="PANTHER" id="PTHR40072:SF1">
    <property type="entry name" value="MOLYBDOPTERIN-GUANINE DINUCLEOTIDE BIOSYNTHESIS ADAPTER PROTEIN"/>
    <property type="match status" value="1"/>
</dbReference>
<dbReference type="NCBIfam" id="TIGR00176">
    <property type="entry name" value="mobB"/>
    <property type="match status" value="1"/>
</dbReference>
<reference evidence="2" key="1">
    <citation type="journal article" date="2006" name="Nature">
        <title>Deciphering the evolution and metabolism of an anammox bacterium from a community genome.</title>
        <authorList>
            <person name="Strous M."/>
            <person name="Pelletier E."/>
            <person name="Mangenot S."/>
            <person name="Rattei T."/>
            <person name="Lehner A."/>
            <person name="Taylor M.W."/>
            <person name="Horn M."/>
            <person name="Daims H."/>
            <person name="Bartol-Mavel D."/>
            <person name="Wincker P."/>
            <person name="Barbe V."/>
            <person name="Fonknechten N."/>
            <person name="Vallenet D."/>
            <person name="Segurens B."/>
            <person name="Schenowitz-Truong C."/>
            <person name="Medigue C."/>
            <person name="Collingro A."/>
            <person name="Snel B."/>
            <person name="Dutilh B.E."/>
            <person name="OpDenCamp H.J.M."/>
            <person name="vanDerDrift C."/>
            <person name="Cirpus I."/>
            <person name="vanDePas-Schoonen K.T."/>
            <person name="Harhangi H.R."/>
            <person name="vanNiftrik L."/>
            <person name="Schmid M."/>
            <person name="Keltjens J."/>
            <person name="vanDeVossenberg J."/>
            <person name="Kartal B."/>
            <person name="Meier H."/>
            <person name="Frishman D."/>
            <person name="Huynen M.A."/>
            <person name="Mewes H."/>
            <person name="Weissenbach J."/>
            <person name="Jetten M.S.M."/>
            <person name="Wagner M."/>
            <person name="LePaslier D."/>
        </authorList>
    </citation>
    <scope>NUCLEOTIDE SEQUENCE</scope>
</reference>
<reference evidence="3 4" key="3">
    <citation type="submission" date="2020-02" db="EMBL/GenBank/DDBJ databases">
        <title>Newly sequenced genome of strain CSTR1 showed variability in Candidatus Kuenenia stuttgartiensis genomes.</title>
        <authorList>
            <person name="Ding C."/>
            <person name="Adrian L."/>
        </authorList>
    </citation>
    <scope>NUCLEOTIDE SEQUENCE [LARGE SCALE GENOMIC DNA]</scope>
    <source>
        <strain evidence="3 4">CSTR1</strain>
    </source>
</reference>
<proteinExistence type="predicted"/>
<dbReference type="EMBL" id="CT573073">
    <property type="protein sequence ID" value="CAJ71964.1"/>
    <property type="molecule type" value="Genomic_DNA"/>
</dbReference>
<sequence>MNEVYYRNRDNAMYAKTPIVSFVGKSNSGKTTLIVKVIKELKLRGLRVATIKHTHHNVDMDTKGKDSWKHSQAGADAVIIVSENKMGLFRTTQKRVLLKEMVETYLRDFDIIILEGYKTEPIPKIEVFRTENGDQMVCRDDEHLIAVIGDKDPIMNVPYLHIDADVRKIVDFIMSYLKINVSV</sequence>
<dbReference type="InterPro" id="IPR052539">
    <property type="entry name" value="MGD_biosynthesis_adapter"/>
</dbReference>
<feature type="domain" description="Molybdopterin-guanine dinucleotide biosynthesis protein B (MobB)" evidence="1">
    <location>
        <begin position="19"/>
        <end position="150"/>
    </location>
</feature>
<dbReference type="OrthoDB" id="9786803at2"/>
<protein>
    <submittedName>
        <fullName evidence="2 3">Molybdopterin-guanine dinucleotide biosynthesis protein B</fullName>
    </submittedName>
</protein>
<reference evidence="2" key="2">
    <citation type="submission" date="2006-01" db="EMBL/GenBank/DDBJ databases">
        <authorList>
            <person name="Genoscope"/>
        </authorList>
    </citation>
    <scope>NUCLEOTIDE SEQUENCE</scope>
</reference>
<dbReference type="Proteomes" id="UP000501926">
    <property type="component" value="Chromosome"/>
</dbReference>
<dbReference type="PANTHER" id="PTHR40072">
    <property type="entry name" value="MOLYBDOPTERIN-GUANINE DINUCLEOTIDE BIOSYNTHESIS ADAPTER PROTEIN-RELATED"/>
    <property type="match status" value="1"/>
</dbReference>
<dbReference type="GO" id="GO:0005525">
    <property type="term" value="F:GTP binding"/>
    <property type="evidence" value="ECO:0007669"/>
    <property type="project" value="InterPro"/>
</dbReference>
<name>Q1PXK6_KUEST</name>
<dbReference type="AlphaFoldDB" id="Q1PXK6"/>
<evidence type="ECO:0000313" key="3">
    <source>
        <dbReference type="EMBL" id="QII13550.1"/>
    </source>
</evidence>
<organism evidence="2">
    <name type="scientific">Kuenenia stuttgartiensis</name>
    <dbReference type="NCBI Taxonomy" id="174633"/>
    <lineage>
        <taxon>Bacteria</taxon>
        <taxon>Pseudomonadati</taxon>
        <taxon>Planctomycetota</taxon>
        <taxon>Candidatus Brocadiia</taxon>
        <taxon>Candidatus Brocadiales</taxon>
        <taxon>Candidatus Brocadiaceae</taxon>
        <taxon>Candidatus Kuenenia</taxon>
    </lineage>
</organism>
<dbReference type="RefSeq" id="WP_157820637.1">
    <property type="nucleotide sequence ID" value="NZ_CP049055.1"/>
</dbReference>
<evidence type="ECO:0000313" key="4">
    <source>
        <dbReference type="Proteomes" id="UP000501926"/>
    </source>
</evidence>
<dbReference type="SUPFAM" id="SSF52540">
    <property type="entry name" value="P-loop containing nucleoside triphosphate hydrolases"/>
    <property type="match status" value="1"/>
</dbReference>
<evidence type="ECO:0000313" key="2">
    <source>
        <dbReference type="EMBL" id="CAJ71964.1"/>
    </source>
</evidence>
<dbReference type="Gene3D" id="3.40.50.300">
    <property type="entry name" value="P-loop containing nucleotide triphosphate hydrolases"/>
    <property type="match status" value="1"/>
</dbReference>
<gene>
    <name evidence="2" type="primary">mobB</name>
    <name evidence="3" type="ORF">KsCSTR_41710</name>
    <name evidence="2" type="ORF">kustc1219</name>
</gene>
<dbReference type="CDD" id="cd03116">
    <property type="entry name" value="MobB"/>
    <property type="match status" value="1"/>
</dbReference>
<dbReference type="InterPro" id="IPR027417">
    <property type="entry name" value="P-loop_NTPase"/>
</dbReference>